<keyword evidence="2" id="KW-1185">Reference proteome</keyword>
<gene>
    <name evidence="1" type="ORF">LAX5112_00973</name>
</gene>
<evidence type="ECO:0000313" key="2">
    <source>
        <dbReference type="Proteomes" id="UP000053235"/>
    </source>
</evidence>
<organism evidence="1 2">
    <name type="scientific">Roseibium alexandrii</name>
    <dbReference type="NCBI Taxonomy" id="388408"/>
    <lineage>
        <taxon>Bacteria</taxon>
        <taxon>Pseudomonadati</taxon>
        <taxon>Pseudomonadota</taxon>
        <taxon>Alphaproteobacteria</taxon>
        <taxon>Hyphomicrobiales</taxon>
        <taxon>Stappiaceae</taxon>
        <taxon>Roseibium</taxon>
    </lineage>
</organism>
<name>A0A0M6ZW63_9HYPH</name>
<reference evidence="2" key="1">
    <citation type="submission" date="2015-07" db="EMBL/GenBank/DDBJ databases">
        <authorList>
            <person name="Rodrigo-Torres Lidia"/>
            <person name="Arahal R.David."/>
        </authorList>
    </citation>
    <scope>NUCLEOTIDE SEQUENCE [LARGE SCALE GENOMIC DNA]</scope>
    <source>
        <strain evidence="2">CECT 5112</strain>
    </source>
</reference>
<protein>
    <submittedName>
        <fullName evidence="1">Uncharacterized protein</fullName>
    </submittedName>
</protein>
<proteinExistence type="predicted"/>
<dbReference type="EMBL" id="CXWD01000004">
    <property type="protein sequence ID" value="CTQ66452.1"/>
    <property type="molecule type" value="Genomic_DNA"/>
</dbReference>
<sequence>MQNAVDIERPRVGGTVHSLTKHLQGFDCIRGKCTAEIDFLSQAKK</sequence>
<dbReference type="STRING" id="388408.LAX5112_00973"/>
<dbReference type="AlphaFoldDB" id="A0A0M6ZW63"/>
<accession>A0A0M6ZW63</accession>
<dbReference type="Proteomes" id="UP000053235">
    <property type="component" value="Unassembled WGS sequence"/>
</dbReference>
<evidence type="ECO:0000313" key="1">
    <source>
        <dbReference type="EMBL" id="CTQ66452.1"/>
    </source>
</evidence>